<proteinExistence type="predicted"/>
<evidence type="ECO:0000256" key="1">
    <source>
        <dbReference type="ARBA" id="ARBA00004127"/>
    </source>
</evidence>
<evidence type="ECO:0000256" key="2">
    <source>
        <dbReference type="ARBA" id="ARBA00022692"/>
    </source>
</evidence>
<comment type="caution">
    <text evidence="6">The sequence shown here is derived from an EMBL/GenBank/DDBJ whole genome shotgun (WGS) entry which is preliminary data.</text>
</comment>
<comment type="subcellular location">
    <subcellularLocation>
        <location evidence="1">Endomembrane system</location>
        <topology evidence="1">Multi-pass membrane protein</topology>
    </subcellularLocation>
</comment>
<evidence type="ECO:0008006" key="7">
    <source>
        <dbReference type="Google" id="ProtNLM"/>
    </source>
</evidence>
<evidence type="ECO:0000313" key="6">
    <source>
        <dbReference type="EMBL" id="MPL82272.1"/>
    </source>
</evidence>
<organism evidence="6">
    <name type="scientific">bioreactor metagenome</name>
    <dbReference type="NCBI Taxonomy" id="1076179"/>
    <lineage>
        <taxon>unclassified sequences</taxon>
        <taxon>metagenomes</taxon>
        <taxon>ecological metagenomes</taxon>
    </lineage>
</organism>
<dbReference type="PANTHER" id="PTHR12714:SF24">
    <property type="entry name" value="SLR1182 PROTEIN"/>
    <property type="match status" value="1"/>
</dbReference>
<evidence type="ECO:0000256" key="4">
    <source>
        <dbReference type="ARBA" id="ARBA00023136"/>
    </source>
</evidence>
<sequence length="187" mass="21046">MTMRETLRYIAGYVLGGTIFLFLIPFGLYKLSGYDNLCTDLVLLQPGSVRYILSACCFIPGAFFMIWSNIFLFKAGKGGPAEGMGVSVSPRTKRLVTTGPYRYCRNPMVLGALLIYLSIVIFLNSLTALSALLIFFFFGITYLKLSEEKRLEKGFGDEFLEYRKKVPMLFPGIRFNKKAVKNTPLPV</sequence>
<protein>
    <recommendedName>
        <fullName evidence="7">Steroid 5-alpha reductase C-terminal domain-containing protein</fullName>
    </recommendedName>
</protein>
<feature type="transmembrane region" description="Helical" evidence="5">
    <location>
        <begin position="7"/>
        <end position="29"/>
    </location>
</feature>
<gene>
    <name evidence="6" type="ORF">SDC9_28208</name>
</gene>
<name>A0A644UTY9_9ZZZZ</name>
<keyword evidence="2 5" id="KW-0812">Transmembrane</keyword>
<dbReference type="EMBL" id="VSSQ01000160">
    <property type="protein sequence ID" value="MPL82272.1"/>
    <property type="molecule type" value="Genomic_DNA"/>
</dbReference>
<keyword evidence="4 5" id="KW-0472">Membrane</keyword>
<evidence type="ECO:0000256" key="5">
    <source>
        <dbReference type="SAM" id="Phobius"/>
    </source>
</evidence>
<dbReference type="AlphaFoldDB" id="A0A644UTY9"/>
<feature type="transmembrane region" description="Helical" evidence="5">
    <location>
        <begin position="49"/>
        <end position="67"/>
    </location>
</feature>
<dbReference type="PANTHER" id="PTHR12714">
    <property type="entry name" value="PROTEIN-S ISOPRENYLCYSTEINE O-METHYLTRANSFERASE"/>
    <property type="match status" value="1"/>
</dbReference>
<dbReference type="Gene3D" id="1.20.120.1630">
    <property type="match status" value="1"/>
</dbReference>
<evidence type="ECO:0000256" key="3">
    <source>
        <dbReference type="ARBA" id="ARBA00022989"/>
    </source>
</evidence>
<keyword evidence="3 5" id="KW-1133">Transmembrane helix</keyword>
<dbReference type="GO" id="GO:0012505">
    <property type="term" value="C:endomembrane system"/>
    <property type="evidence" value="ECO:0007669"/>
    <property type="project" value="UniProtKB-SubCell"/>
</dbReference>
<reference evidence="6" key="1">
    <citation type="submission" date="2019-08" db="EMBL/GenBank/DDBJ databases">
        <authorList>
            <person name="Kucharzyk K."/>
            <person name="Murdoch R.W."/>
            <person name="Higgins S."/>
            <person name="Loffler F."/>
        </authorList>
    </citation>
    <scope>NUCLEOTIDE SEQUENCE</scope>
</reference>
<dbReference type="GO" id="GO:0016740">
    <property type="term" value="F:transferase activity"/>
    <property type="evidence" value="ECO:0007669"/>
    <property type="project" value="UniProtKB-ARBA"/>
</dbReference>
<dbReference type="Pfam" id="PF04191">
    <property type="entry name" value="PEMT"/>
    <property type="match status" value="1"/>
</dbReference>
<accession>A0A644UTY9</accession>
<dbReference type="InterPro" id="IPR007318">
    <property type="entry name" value="Phopholipid_MeTrfase"/>
</dbReference>